<keyword evidence="4" id="KW-1185">Reference proteome</keyword>
<dbReference type="PANTHER" id="PTHR33562">
    <property type="entry name" value="ATILLA, ISOFORM B-RELATED-RELATED"/>
    <property type="match status" value="1"/>
</dbReference>
<evidence type="ECO:0000256" key="2">
    <source>
        <dbReference type="SAM" id="SignalP"/>
    </source>
</evidence>
<evidence type="ECO:0000256" key="1">
    <source>
        <dbReference type="ARBA" id="ARBA00022729"/>
    </source>
</evidence>
<proteinExistence type="predicted"/>
<feature type="chain" id="PRO_5042049541" description="Protein quiver" evidence="2">
    <location>
        <begin position="29"/>
        <end position="135"/>
    </location>
</feature>
<protein>
    <recommendedName>
        <fullName evidence="5">Protein quiver</fullName>
    </recommendedName>
</protein>
<reference evidence="3" key="1">
    <citation type="journal article" date="2023" name="Mol. Biol. Evol.">
        <title>Third-Generation Sequencing Reveals the Adaptive Role of the Epigenome in Three Deep-Sea Polychaetes.</title>
        <authorList>
            <person name="Perez M."/>
            <person name="Aroh O."/>
            <person name="Sun Y."/>
            <person name="Lan Y."/>
            <person name="Juniper S.K."/>
            <person name="Young C.R."/>
            <person name="Angers B."/>
            <person name="Qian P.Y."/>
        </authorList>
    </citation>
    <scope>NUCLEOTIDE SEQUENCE</scope>
    <source>
        <strain evidence="3">R07B-5</strain>
    </source>
</reference>
<dbReference type="SUPFAM" id="SSF57302">
    <property type="entry name" value="Snake toxin-like"/>
    <property type="match status" value="1"/>
</dbReference>
<organism evidence="3 4">
    <name type="scientific">Ridgeia piscesae</name>
    <name type="common">Tubeworm</name>
    <dbReference type="NCBI Taxonomy" id="27915"/>
    <lineage>
        <taxon>Eukaryota</taxon>
        <taxon>Metazoa</taxon>
        <taxon>Spiralia</taxon>
        <taxon>Lophotrochozoa</taxon>
        <taxon>Annelida</taxon>
        <taxon>Polychaeta</taxon>
        <taxon>Sedentaria</taxon>
        <taxon>Canalipalpata</taxon>
        <taxon>Sabellida</taxon>
        <taxon>Siboglinidae</taxon>
        <taxon>Ridgeia</taxon>
    </lineage>
</organism>
<dbReference type="AlphaFoldDB" id="A0AAD9UJU4"/>
<sequence>MALPLMTTTMFNAVVILLILAFGAGVDALQCYNCRGITHYDQNQCFEPSKQKTVIQECWAGQVCEKKIHRIDLWQEVIERGCSYNCDGRTYIWTPDFRVHCCSNDNLCNGVSRTTSVSLGGVVIAAIVSTAVALW</sequence>
<evidence type="ECO:0000313" key="3">
    <source>
        <dbReference type="EMBL" id="KAK2191907.1"/>
    </source>
</evidence>
<evidence type="ECO:0008006" key="5">
    <source>
        <dbReference type="Google" id="ProtNLM"/>
    </source>
</evidence>
<dbReference type="Proteomes" id="UP001209878">
    <property type="component" value="Unassembled WGS sequence"/>
</dbReference>
<evidence type="ECO:0000313" key="4">
    <source>
        <dbReference type="Proteomes" id="UP001209878"/>
    </source>
</evidence>
<keyword evidence="1 2" id="KW-0732">Signal</keyword>
<accession>A0AAD9UJU4</accession>
<dbReference type="InterPro" id="IPR050975">
    <property type="entry name" value="Sleep_regulator"/>
</dbReference>
<dbReference type="InterPro" id="IPR045860">
    <property type="entry name" value="Snake_toxin-like_sf"/>
</dbReference>
<feature type="signal peptide" evidence="2">
    <location>
        <begin position="1"/>
        <end position="28"/>
    </location>
</feature>
<dbReference type="EMBL" id="JAODUO010000043">
    <property type="protein sequence ID" value="KAK2191907.1"/>
    <property type="molecule type" value="Genomic_DNA"/>
</dbReference>
<comment type="caution">
    <text evidence="3">The sequence shown here is derived from an EMBL/GenBank/DDBJ whole genome shotgun (WGS) entry which is preliminary data.</text>
</comment>
<gene>
    <name evidence="3" type="ORF">NP493_43g07043</name>
</gene>
<name>A0AAD9UJU4_RIDPI</name>